<keyword evidence="1" id="KW-0812">Transmembrane</keyword>
<dbReference type="Pfam" id="PF03929">
    <property type="entry name" value="PepSY_TM"/>
    <property type="match status" value="1"/>
</dbReference>
<dbReference type="RefSeq" id="WP_157892854.1">
    <property type="nucleotide sequence ID" value="NZ_JBHRTS010000007.1"/>
</dbReference>
<feature type="transmembrane region" description="Helical" evidence="1">
    <location>
        <begin position="201"/>
        <end position="224"/>
    </location>
</feature>
<proteinExistence type="predicted"/>
<keyword evidence="1" id="KW-1133">Transmembrane helix</keyword>
<gene>
    <name evidence="2" type="ORF">ACFODZ_13015</name>
</gene>
<dbReference type="PANTHER" id="PTHR34219:SF6">
    <property type="entry name" value="BLR3280 PROTEIN"/>
    <property type="match status" value="1"/>
</dbReference>
<dbReference type="EMBL" id="JBHRTS010000007">
    <property type="protein sequence ID" value="MFC3195166.1"/>
    <property type="molecule type" value="Genomic_DNA"/>
</dbReference>
<dbReference type="Proteomes" id="UP001595533">
    <property type="component" value="Unassembled WGS sequence"/>
</dbReference>
<comment type="caution">
    <text evidence="2">The sequence shown here is derived from an EMBL/GenBank/DDBJ whole genome shotgun (WGS) entry which is preliminary data.</text>
</comment>
<dbReference type="InterPro" id="IPR005625">
    <property type="entry name" value="PepSY-ass_TM"/>
</dbReference>
<accession>A0ABV7JAQ5</accession>
<keyword evidence="3" id="KW-1185">Reference proteome</keyword>
<evidence type="ECO:0000313" key="3">
    <source>
        <dbReference type="Proteomes" id="UP001595533"/>
    </source>
</evidence>
<reference evidence="3" key="1">
    <citation type="journal article" date="2019" name="Int. J. Syst. Evol. Microbiol.">
        <title>The Global Catalogue of Microorganisms (GCM) 10K type strain sequencing project: providing services to taxonomists for standard genome sequencing and annotation.</title>
        <authorList>
            <consortium name="The Broad Institute Genomics Platform"/>
            <consortium name="The Broad Institute Genome Sequencing Center for Infectious Disease"/>
            <person name="Wu L."/>
            <person name="Ma J."/>
        </authorList>
    </citation>
    <scope>NUCLEOTIDE SEQUENCE [LARGE SCALE GENOMIC DNA]</scope>
    <source>
        <strain evidence="3">KCTC 42953</strain>
    </source>
</reference>
<feature type="transmembrane region" description="Helical" evidence="1">
    <location>
        <begin position="12"/>
        <end position="35"/>
    </location>
</feature>
<evidence type="ECO:0000313" key="2">
    <source>
        <dbReference type="EMBL" id="MFC3195166.1"/>
    </source>
</evidence>
<name>A0ABV7JAQ5_9GAMM</name>
<evidence type="ECO:0000256" key="1">
    <source>
        <dbReference type="SAM" id="Phobius"/>
    </source>
</evidence>
<protein>
    <submittedName>
        <fullName evidence="2">PepSY domain-containing protein</fullName>
    </submittedName>
</protein>
<sequence length="229" mass="26377">MRLQLFFRKLHKWVGLVLVIQLIFWFTSGFLMSYMPIDEVRGNHILKNPENKTLPVLSPDYTGITQQLSDPALSATLNMLDNLPVIQVTTINQTMLFDAITAKQLSPLSADWVKTHISQRLSSKHQVRSLSLLTETPSEIRGRPAPVWQVKLEGPENPVVYLSPQTGQVLATRTDRWRLFDFLWMLHIMDYDERNDFNHPLLYLTALAALMFTITGVVLLFYTLRKRPA</sequence>
<dbReference type="PANTHER" id="PTHR34219">
    <property type="entry name" value="IRON-REGULATED INNER MEMBRANE PROTEIN-RELATED"/>
    <property type="match status" value="1"/>
</dbReference>
<organism evidence="2 3">
    <name type="scientific">Marinicella sediminis</name>
    <dbReference type="NCBI Taxonomy" id="1792834"/>
    <lineage>
        <taxon>Bacteria</taxon>
        <taxon>Pseudomonadati</taxon>
        <taxon>Pseudomonadota</taxon>
        <taxon>Gammaproteobacteria</taxon>
        <taxon>Lysobacterales</taxon>
        <taxon>Marinicellaceae</taxon>
        <taxon>Marinicella</taxon>
    </lineage>
</organism>
<keyword evidence="1" id="KW-0472">Membrane</keyword>